<keyword evidence="1" id="KW-1133">Transmembrane helix</keyword>
<dbReference type="InterPro" id="IPR014263">
    <property type="entry name" value="Methanolan_biosynth_EpsI"/>
</dbReference>
<gene>
    <name evidence="3" type="ORF">A2042_06605</name>
</gene>
<evidence type="ECO:0000259" key="2">
    <source>
        <dbReference type="Pfam" id="PF11984"/>
    </source>
</evidence>
<dbReference type="Proteomes" id="UP000178526">
    <property type="component" value="Unassembled WGS sequence"/>
</dbReference>
<sequence>MEKSKIKYLIIIGFLSLASLYAFFVYKPKTSAEMAKTAEILKTFPKKVGEWVATEEIQIDQANIAALEPSSLVFRKYENKNRDALWLCIVYHQNDRWGAHDPQVCYRSQGWNLYDYGGRYETTSIYLGGLDHKINRFYVEKQGVKEMVLYWWFGSKGKQMASRFDQMLNMVYTGIFHGYIESGFVRVSLPLGVEKEEKDIANAIDFAKEVSKAIRKYLPK</sequence>
<dbReference type="NCBIfam" id="TIGR02914">
    <property type="entry name" value="EpsI_fam"/>
    <property type="match status" value="1"/>
</dbReference>
<dbReference type="EMBL" id="MGDB01000058">
    <property type="protein sequence ID" value="OGL42051.1"/>
    <property type="molecule type" value="Genomic_DNA"/>
</dbReference>
<proteinExistence type="predicted"/>
<organism evidence="3 4">
    <name type="scientific">Candidatus Schekmanbacteria bacterium GWA2_38_11</name>
    <dbReference type="NCBI Taxonomy" id="1817876"/>
    <lineage>
        <taxon>Bacteria</taxon>
        <taxon>Candidatus Schekmaniibacteriota</taxon>
    </lineage>
</organism>
<evidence type="ECO:0000313" key="3">
    <source>
        <dbReference type="EMBL" id="OGL42051.1"/>
    </source>
</evidence>
<reference evidence="3 4" key="1">
    <citation type="journal article" date="2016" name="Nat. Commun.">
        <title>Thousands of microbial genomes shed light on interconnected biogeochemical processes in an aquifer system.</title>
        <authorList>
            <person name="Anantharaman K."/>
            <person name="Brown C.T."/>
            <person name="Hug L.A."/>
            <person name="Sharon I."/>
            <person name="Castelle C.J."/>
            <person name="Probst A.J."/>
            <person name="Thomas B.C."/>
            <person name="Singh A."/>
            <person name="Wilkins M.J."/>
            <person name="Karaoz U."/>
            <person name="Brodie E.L."/>
            <person name="Williams K.H."/>
            <person name="Hubbard S.S."/>
            <person name="Banfield J.F."/>
        </authorList>
    </citation>
    <scope>NUCLEOTIDE SEQUENCE [LARGE SCALE GENOMIC DNA]</scope>
</reference>
<dbReference type="AlphaFoldDB" id="A0A1F7RKT0"/>
<feature type="domain" description="Methanolan biosynthesis EpsI" evidence="2">
    <location>
        <begin position="12"/>
        <end position="217"/>
    </location>
</feature>
<evidence type="ECO:0000313" key="4">
    <source>
        <dbReference type="Proteomes" id="UP000178526"/>
    </source>
</evidence>
<protein>
    <submittedName>
        <fullName evidence="3">EpsI family protein</fullName>
    </submittedName>
</protein>
<feature type="transmembrane region" description="Helical" evidence="1">
    <location>
        <begin position="6"/>
        <end position="26"/>
    </location>
</feature>
<keyword evidence="1" id="KW-0812">Transmembrane</keyword>
<keyword evidence="1" id="KW-0472">Membrane</keyword>
<name>A0A1F7RKT0_9BACT</name>
<evidence type="ECO:0000256" key="1">
    <source>
        <dbReference type="SAM" id="Phobius"/>
    </source>
</evidence>
<comment type="caution">
    <text evidence="3">The sequence shown here is derived from an EMBL/GenBank/DDBJ whole genome shotgun (WGS) entry which is preliminary data.</text>
</comment>
<accession>A0A1F7RKT0</accession>
<dbReference type="Pfam" id="PF11984">
    <property type="entry name" value="DUF3485"/>
    <property type="match status" value="1"/>
</dbReference>